<evidence type="ECO:0000313" key="2">
    <source>
        <dbReference type="EMBL" id="NIJ54656.1"/>
    </source>
</evidence>
<feature type="transmembrane region" description="Helical" evidence="1">
    <location>
        <begin position="14"/>
        <end position="33"/>
    </location>
</feature>
<dbReference type="Proteomes" id="UP001179181">
    <property type="component" value="Unassembled WGS sequence"/>
</dbReference>
<keyword evidence="1" id="KW-0472">Membrane</keyword>
<dbReference type="SUPFAM" id="SSF49464">
    <property type="entry name" value="Carboxypeptidase regulatory domain-like"/>
    <property type="match status" value="1"/>
</dbReference>
<keyword evidence="1" id="KW-1133">Transmembrane helix</keyword>
<keyword evidence="1" id="KW-0812">Transmembrane</keyword>
<comment type="caution">
    <text evidence="2">The sequence shown here is derived from an EMBL/GenBank/DDBJ whole genome shotgun (WGS) entry which is preliminary data.</text>
</comment>
<accession>A0ABX0UNX0</accession>
<proteinExistence type="predicted"/>
<evidence type="ECO:0000256" key="1">
    <source>
        <dbReference type="SAM" id="Phobius"/>
    </source>
</evidence>
<dbReference type="InterPro" id="IPR008969">
    <property type="entry name" value="CarboxyPept-like_regulatory"/>
</dbReference>
<reference evidence="2 3" key="1">
    <citation type="submission" date="2020-03" db="EMBL/GenBank/DDBJ databases">
        <title>Genomic Encyclopedia of Type Strains, Phase IV (KMG-IV): sequencing the most valuable type-strain genomes for metagenomic binning, comparative biology and taxonomic classification.</title>
        <authorList>
            <person name="Goeker M."/>
        </authorList>
    </citation>
    <scope>NUCLEOTIDE SEQUENCE [LARGE SCALE GENOMIC DNA]</scope>
    <source>
        <strain evidence="2 3">DSM 102865</strain>
    </source>
</reference>
<keyword evidence="3" id="KW-1185">Reference proteome</keyword>
<sequence>MEPKNNLRSLDRQINVFLPAISLICILCIFISCNKQDRTTVIYGKVTDQNHQAVDSILVVAGGLWDFNIEVVKQIYTDENGNYELVIDVPKKYIKLNV</sequence>
<evidence type="ECO:0000313" key="3">
    <source>
        <dbReference type="Proteomes" id="UP001179181"/>
    </source>
</evidence>
<dbReference type="PROSITE" id="PS51257">
    <property type="entry name" value="PROKAR_LIPOPROTEIN"/>
    <property type="match status" value="1"/>
</dbReference>
<gene>
    <name evidence="2" type="ORF">FHS68_003838</name>
</gene>
<protein>
    <submittedName>
        <fullName evidence="2">Nucleic acid-binding Zn-ribbon protein</fullName>
    </submittedName>
</protein>
<dbReference type="RefSeq" id="WP_167273127.1">
    <property type="nucleotide sequence ID" value="NZ_JAASQJ010000003.1"/>
</dbReference>
<name>A0ABX0UNX0_9BACT</name>
<dbReference type="EMBL" id="JAASQJ010000003">
    <property type="protein sequence ID" value="NIJ54656.1"/>
    <property type="molecule type" value="Genomic_DNA"/>
</dbReference>
<organism evidence="2 3">
    <name type="scientific">Dyadobacter arcticus</name>
    <dbReference type="NCBI Taxonomy" id="1078754"/>
    <lineage>
        <taxon>Bacteria</taxon>
        <taxon>Pseudomonadati</taxon>
        <taxon>Bacteroidota</taxon>
        <taxon>Cytophagia</taxon>
        <taxon>Cytophagales</taxon>
        <taxon>Spirosomataceae</taxon>
        <taxon>Dyadobacter</taxon>
    </lineage>
</organism>